<feature type="DNA-binding region" description="H-T-H motif" evidence="5">
    <location>
        <begin position="43"/>
        <end position="62"/>
    </location>
</feature>
<dbReference type="InterPro" id="IPR003012">
    <property type="entry name" value="Tet_transcr_reg_TetR"/>
</dbReference>
<evidence type="ECO:0000256" key="5">
    <source>
        <dbReference type="PROSITE-ProRule" id="PRU00335"/>
    </source>
</evidence>
<dbReference type="InterPro" id="IPR001647">
    <property type="entry name" value="HTH_TetR"/>
</dbReference>
<dbReference type="OrthoDB" id="329481at2"/>
<keyword evidence="1" id="KW-0678">Repressor</keyword>
<reference evidence="8 9" key="1">
    <citation type="submission" date="2018-03" db="EMBL/GenBank/DDBJ databases">
        <title>Genomic Encyclopedia of Archaeal and Bacterial Type Strains, Phase II (KMG-II): from individual species to whole genera.</title>
        <authorList>
            <person name="Goeker M."/>
        </authorList>
    </citation>
    <scope>NUCLEOTIDE SEQUENCE [LARGE SCALE GENOMIC DNA]</scope>
    <source>
        <strain evidence="8 9">DSM 45601</strain>
    </source>
</reference>
<dbReference type="InterPro" id="IPR050109">
    <property type="entry name" value="HTH-type_TetR-like_transc_reg"/>
</dbReference>
<dbReference type="InterPro" id="IPR004111">
    <property type="entry name" value="Repressor_TetR_C"/>
</dbReference>
<evidence type="ECO:0000256" key="3">
    <source>
        <dbReference type="ARBA" id="ARBA00023125"/>
    </source>
</evidence>
<protein>
    <submittedName>
        <fullName evidence="8">TetR family transcriptional regulator</fullName>
    </submittedName>
</protein>
<keyword evidence="3 5" id="KW-0238">DNA-binding</keyword>
<sequence>MATGPAPAMGGSTKGRESVVLGRDAILAAARVVLEREGVRATTMRAVAEELGVSAAALYYHYENKGQLVAALVDRRVEEALVASGTERDWRRRLRAVAEEFRALAAVQPEWIDMLVDTYRYSPALRRLHASGVNVLLEAGFAPRTAMHGYRALMRYVVGHVVVGAGGGREQGGAGPARPAHQDVPGLPPFDTAEQFALGLDLLLDGLERRRDTDGGSS</sequence>
<dbReference type="GO" id="GO:0045892">
    <property type="term" value="P:negative regulation of DNA-templated transcription"/>
    <property type="evidence" value="ECO:0007669"/>
    <property type="project" value="InterPro"/>
</dbReference>
<evidence type="ECO:0000256" key="4">
    <source>
        <dbReference type="ARBA" id="ARBA00023163"/>
    </source>
</evidence>
<evidence type="ECO:0000256" key="2">
    <source>
        <dbReference type="ARBA" id="ARBA00023015"/>
    </source>
</evidence>
<dbReference type="PANTHER" id="PTHR30055:SF151">
    <property type="entry name" value="TRANSCRIPTIONAL REGULATORY PROTEIN"/>
    <property type="match status" value="1"/>
</dbReference>
<dbReference type="Gene3D" id="1.10.357.10">
    <property type="entry name" value="Tetracycline Repressor, domain 2"/>
    <property type="match status" value="1"/>
</dbReference>
<keyword evidence="2" id="KW-0805">Transcription regulation</keyword>
<dbReference type="AlphaFoldDB" id="A0A2T0PTV3"/>
<evidence type="ECO:0000256" key="6">
    <source>
        <dbReference type="SAM" id="MobiDB-lite"/>
    </source>
</evidence>
<comment type="caution">
    <text evidence="8">The sequence shown here is derived from an EMBL/GenBank/DDBJ whole genome shotgun (WGS) entry which is preliminary data.</text>
</comment>
<dbReference type="GO" id="GO:0000976">
    <property type="term" value="F:transcription cis-regulatory region binding"/>
    <property type="evidence" value="ECO:0007669"/>
    <property type="project" value="TreeGrafter"/>
</dbReference>
<dbReference type="PRINTS" id="PR00455">
    <property type="entry name" value="HTHTETR"/>
</dbReference>
<proteinExistence type="predicted"/>
<keyword evidence="4" id="KW-0804">Transcription</keyword>
<dbReference type="PROSITE" id="PS50977">
    <property type="entry name" value="HTH_TETR_2"/>
    <property type="match status" value="1"/>
</dbReference>
<dbReference type="Pfam" id="PF00440">
    <property type="entry name" value="TetR_N"/>
    <property type="match status" value="1"/>
</dbReference>
<keyword evidence="9" id="KW-1185">Reference proteome</keyword>
<dbReference type="GO" id="GO:0046677">
    <property type="term" value="P:response to antibiotic"/>
    <property type="evidence" value="ECO:0007669"/>
    <property type="project" value="InterPro"/>
</dbReference>
<dbReference type="PANTHER" id="PTHR30055">
    <property type="entry name" value="HTH-TYPE TRANSCRIPTIONAL REGULATOR RUTR"/>
    <property type="match status" value="1"/>
</dbReference>
<dbReference type="InterPro" id="IPR009057">
    <property type="entry name" value="Homeodomain-like_sf"/>
</dbReference>
<name>A0A2T0PTV3_9ACTN</name>
<evidence type="ECO:0000313" key="8">
    <source>
        <dbReference type="EMBL" id="PRX92324.1"/>
    </source>
</evidence>
<evidence type="ECO:0000256" key="1">
    <source>
        <dbReference type="ARBA" id="ARBA00022491"/>
    </source>
</evidence>
<dbReference type="PRINTS" id="PR00400">
    <property type="entry name" value="TETREPRESSOR"/>
</dbReference>
<dbReference type="SUPFAM" id="SSF46689">
    <property type="entry name" value="Homeodomain-like"/>
    <property type="match status" value="1"/>
</dbReference>
<dbReference type="GO" id="GO:0003700">
    <property type="term" value="F:DNA-binding transcription factor activity"/>
    <property type="evidence" value="ECO:0007669"/>
    <property type="project" value="TreeGrafter"/>
</dbReference>
<feature type="region of interest" description="Disordered" evidence="6">
    <location>
        <begin position="169"/>
        <end position="189"/>
    </location>
</feature>
<evidence type="ECO:0000313" key="9">
    <source>
        <dbReference type="Proteomes" id="UP000237846"/>
    </source>
</evidence>
<dbReference type="Proteomes" id="UP000237846">
    <property type="component" value="Unassembled WGS sequence"/>
</dbReference>
<organism evidence="8 9">
    <name type="scientific">Allonocardiopsis opalescens</name>
    <dbReference type="NCBI Taxonomy" id="1144618"/>
    <lineage>
        <taxon>Bacteria</taxon>
        <taxon>Bacillati</taxon>
        <taxon>Actinomycetota</taxon>
        <taxon>Actinomycetes</taxon>
        <taxon>Streptosporangiales</taxon>
        <taxon>Allonocardiopsis</taxon>
    </lineage>
</organism>
<feature type="domain" description="HTH tetR-type" evidence="7">
    <location>
        <begin position="20"/>
        <end position="80"/>
    </location>
</feature>
<dbReference type="InterPro" id="IPR036271">
    <property type="entry name" value="Tet_transcr_reg_TetR-rel_C_sf"/>
</dbReference>
<dbReference type="SUPFAM" id="SSF48498">
    <property type="entry name" value="Tetracyclin repressor-like, C-terminal domain"/>
    <property type="match status" value="1"/>
</dbReference>
<dbReference type="EMBL" id="PVZC01000010">
    <property type="protein sequence ID" value="PRX92324.1"/>
    <property type="molecule type" value="Genomic_DNA"/>
</dbReference>
<evidence type="ECO:0000259" key="7">
    <source>
        <dbReference type="PROSITE" id="PS50977"/>
    </source>
</evidence>
<gene>
    <name evidence="8" type="ORF">CLV72_11084</name>
</gene>
<accession>A0A2T0PTV3</accession>
<dbReference type="Pfam" id="PF02909">
    <property type="entry name" value="TetR_C_1"/>
    <property type="match status" value="1"/>
</dbReference>
<dbReference type="Gene3D" id="1.10.10.60">
    <property type="entry name" value="Homeodomain-like"/>
    <property type="match status" value="1"/>
</dbReference>